<evidence type="ECO:0000313" key="2">
    <source>
        <dbReference type="EMBL" id="WNM25383.1"/>
    </source>
</evidence>
<dbReference type="PANTHER" id="PTHR33434">
    <property type="entry name" value="DEGV DOMAIN-CONTAINING PROTEIN DR_1986-RELATED"/>
    <property type="match status" value="1"/>
</dbReference>
<reference evidence="2 3" key="1">
    <citation type="submission" date="2023-09" db="EMBL/GenBank/DDBJ databases">
        <title>Demequina sp. a novel bacteria isolated from Capsicum annuum.</title>
        <authorList>
            <person name="Humaira Z."/>
            <person name="Lee J."/>
            <person name="Cho D."/>
        </authorList>
    </citation>
    <scope>NUCLEOTIDE SEQUENCE [LARGE SCALE GENOMIC DNA]</scope>
    <source>
        <strain evidence="2 3">OYTSA14</strain>
    </source>
</reference>
<dbReference type="EMBL" id="CP134879">
    <property type="protein sequence ID" value="WNM25383.1"/>
    <property type="molecule type" value="Genomic_DNA"/>
</dbReference>
<dbReference type="SMART" id="SM01121">
    <property type="entry name" value="Dak1_2"/>
    <property type="match status" value="1"/>
</dbReference>
<dbReference type="PROSITE" id="PS51480">
    <property type="entry name" value="DHAL"/>
    <property type="match status" value="1"/>
</dbReference>
<dbReference type="AlphaFoldDB" id="A0AA96F7S7"/>
<proteinExistence type="predicted"/>
<protein>
    <submittedName>
        <fullName evidence="2">DAK2 domain-containing protein</fullName>
    </submittedName>
</protein>
<dbReference type="Gene3D" id="1.25.40.340">
    <property type="match status" value="1"/>
</dbReference>
<dbReference type="InterPro" id="IPR036117">
    <property type="entry name" value="DhaL_dom_sf"/>
</dbReference>
<evidence type="ECO:0000259" key="1">
    <source>
        <dbReference type="PROSITE" id="PS51480"/>
    </source>
</evidence>
<dbReference type="GO" id="GO:0006071">
    <property type="term" value="P:glycerol metabolic process"/>
    <property type="evidence" value="ECO:0007669"/>
    <property type="project" value="InterPro"/>
</dbReference>
<evidence type="ECO:0000313" key="3">
    <source>
        <dbReference type="Proteomes" id="UP001304125"/>
    </source>
</evidence>
<dbReference type="SUPFAM" id="SSF101473">
    <property type="entry name" value="DhaL-like"/>
    <property type="match status" value="1"/>
</dbReference>
<dbReference type="GO" id="GO:0004371">
    <property type="term" value="F:glycerone kinase activity"/>
    <property type="evidence" value="ECO:0007669"/>
    <property type="project" value="InterPro"/>
</dbReference>
<dbReference type="InterPro" id="IPR004007">
    <property type="entry name" value="DhaL_dom"/>
</dbReference>
<dbReference type="SMART" id="SM01120">
    <property type="entry name" value="Dak2"/>
    <property type="match status" value="1"/>
</dbReference>
<dbReference type="InterPro" id="IPR050270">
    <property type="entry name" value="DegV_domain_contain"/>
</dbReference>
<dbReference type="Pfam" id="PF21645">
    <property type="entry name" value="FakA-like_M"/>
    <property type="match status" value="1"/>
</dbReference>
<dbReference type="Proteomes" id="UP001304125">
    <property type="component" value="Chromosome"/>
</dbReference>
<feature type="domain" description="DhaL" evidence="1">
    <location>
        <begin position="5"/>
        <end position="201"/>
    </location>
</feature>
<accession>A0AA96F7S7</accession>
<keyword evidence="3" id="KW-1185">Reference proteome</keyword>
<organism evidence="2 3">
    <name type="scientific">Demequina capsici</name>
    <dbReference type="NCBI Taxonomy" id="3075620"/>
    <lineage>
        <taxon>Bacteria</taxon>
        <taxon>Bacillati</taxon>
        <taxon>Actinomycetota</taxon>
        <taxon>Actinomycetes</taxon>
        <taxon>Micrococcales</taxon>
        <taxon>Demequinaceae</taxon>
        <taxon>Demequina</taxon>
    </lineage>
</organism>
<name>A0AA96F7S7_9MICO</name>
<dbReference type="RefSeq" id="WP_313500293.1">
    <property type="nucleotide sequence ID" value="NZ_CP134879.1"/>
</dbReference>
<gene>
    <name evidence="2" type="ORF">RN606_04335</name>
</gene>
<dbReference type="InterPro" id="IPR048394">
    <property type="entry name" value="FakA-like_M"/>
</dbReference>
<dbReference type="InterPro" id="IPR033470">
    <property type="entry name" value="FakA-like_C"/>
</dbReference>
<sequence length="506" mass="52026">MSEATDLRRWLEAGVDAVKRARESLDAINVFPVADADTGTNIYLTLQEGNRAVAKLPDDATHREVVAAFARGALVGARGNSGVIVSQYLSGFLTAIDERGGLNRARPAAIAEALEIAAEAAYRAVSSPVEGTILTVARAAAKGARGAVGAKAGREAVAVAAVVSARAALAATHEQLPSARRAGVVDAGAAGLVLQLEMLAETLAGRDALAALDEVEWELRDGHSVISTPSPHGHGLPGGGAYEVMFVASPPDMDDVDRLRLDLEGVGDSVTVSFGHGLAQAHVHTDAPELAVRIAQSVDARQIVVRSLLMSHVADRAATGVVALTSCPGLAEPLTDAGAVVLVVPDPARMKKRELRRAVKDASGSSSVVVAGNLALRLAARELAARRRHWRMTVLEAGHEAQVIAAVAAAALATPGEDLAALMADAVARTATGASSVDALDDDVERLLGPHADVVTLILARGVPADVAEAVRRLVARTAPMADVQVYEGGHGEPGILIGVESSPVA</sequence>
<dbReference type="PANTHER" id="PTHR33434:SF4">
    <property type="entry name" value="PHOSPHATASE PROTEIN"/>
    <property type="match status" value="1"/>
</dbReference>
<dbReference type="Pfam" id="PF02734">
    <property type="entry name" value="Dak2"/>
    <property type="match status" value="1"/>
</dbReference>